<evidence type="ECO:0000313" key="2">
    <source>
        <dbReference type="WBParaSite" id="Hba_09001"/>
    </source>
</evidence>
<sequence length="72" mass="7685">MNNASSASMSITDSVTTIMMSSGSGVSAIKRDKISVCSNDIVDLHSTMASYCFRNEAQHVKRTATNPIMPSV</sequence>
<accession>A0A1I7WUY6</accession>
<protein>
    <submittedName>
        <fullName evidence="2">Ovule protein</fullName>
    </submittedName>
</protein>
<proteinExistence type="predicted"/>
<dbReference type="AlphaFoldDB" id="A0A1I7WUY6"/>
<organism evidence="1 2">
    <name type="scientific">Heterorhabditis bacteriophora</name>
    <name type="common">Entomopathogenic nematode worm</name>
    <dbReference type="NCBI Taxonomy" id="37862"/>
    <lineage>
        <taxon>Eukaryota</taxon>
        <taxon>Metazoa</taxon>
        <taxon>Ecdysozoa</taxon>
        <taxon>Nematoda</taxon>
        <taxon>Chromadorea</taxon>
        <taxon>Rhabditida</taxon>
        <taxon>Rhabditina</taxon>
        <taxon>Rhabditomorpha</taxon>
        <taxon>Strongyloidea</taxon>
        <taxon>Heterorhabditidae</taxon>
        <taxon>Heterorhabditis</taxon>
    </lineage>
</organism>
<dbReference type="WBParaSite" id="Hba_09001">
    <property type="protein sequence ID" value="Hba_09001"/>
    <property type="gene ID" value="Hba_09001"/>
</dbReference>
<keyword evidence="1" id="KW-1185">Reference proteome</keyword>
<name>A0A1I7WUY6_HETBA</name>
<dbReference type="Proteomes" id="UP000095283">
    <property type="component" value="Unplaced"/>
</dbReference>
<reference evidence="2" key="1">
    <citation type="submission" date="2016-11" db="UniProtKB">
        <authorList>
            <consortium name="WormBaseParasite"/>
        </authorList>
    </citation>
    <scope>IDENTIFICATION</scope>
</reference>
<evidence type="ECO:0000313" key="1">
    <source>
        <dbReference type="Proteomes" id="UP000095283"/>
    </source>
</evidence>